<dbReference type="Gene3D" id="3.40.50.300">
    <property type="entry name" value="P-loop containing nucleotide triphosphate hydrolases"/>
    <property type="match status" value="1"/>
</dbReference>
<gene>
    <name evidence="6 10" type="primary">hflX</name>
    <name evidence="10" type="ORF">HFQ13_10100</name>
</gene>
<dbReference type="InterPro" id="IPR006073">
    <property type="entry name" value="GTP-bd"/>
</dbReference>
<keyword evidence="1 6" id="KW-0963">Cytoplasm</keyword>
<feature type="binding site" evidence="8">
    <location>
        <position position="209"/>
    </location>
    <ligand>
        <name>Mg(2+)</name>
        <dbReference type="ChEBI" id="CHEBI:18420"/>
    </ligand>
</feature>
<feature type="binding site" evidence="7">
    <location>
        <begin position="339"/>
        <end position="341"/>
    </location>
    <ligand>
        <name>GTP</name>
        <dbReference type="ChEBI" id="CHEBI:37565"/>
    </ligand>
</feature>
<dbReference type="InterPro" id="IPR030394">
    <property type="entry name" value="G_HFLX_dom"/>
</dbReference>
<dbReference type="Proteomes" id="UP001197378">
    <property type="component" value="Unassembled WGS sequence"/>
</dbReference>
<dbReference type="PANTHER" id="PTHR10229:SF0">
    <property type="entry name" value="GTP-BINDING PROTEIN 6-RELATED"/>
    <property type="match status" value="1"/>
</dbReference>
<comment type="similarity">
    <text evidence="6">Belongs to the TRAFAC class OBG-HflX-like GTPase superfamily. HflX GTPase family.</text>
</comment>
<evidence type="ECO:0000256" key="3">
    <source>
        <dbReference type="ARBA" id="ARBA00022741"/>
    </source>
</evidence>
<organism evidence="10 11">
    <name type="scientific">Igneacidithiobacillus copahuensis</name>
    <dbReference type="NCBI Taxonomy" id="2724909"/>
    <lineage>
        <taxon>Bacteria</taxon>
        <taxon>Pseudomonadati</taxon>
        <taxon>Pseudomonadota</taxon>
        <taxon>Acidithiobacillia</taxon>
        <taxon>Acidithiobacillales</taxon>
        <taxon>Acidithiobacillaceae</taxon>
        <taxon>Igneacidithiobacillus</taxon>
    </lineage>
</organism>
<evidence type="ECO:0000256" key="2">
    <source>
        <dbReference type="ARBA" id="ARBA00022723"/>
    </source>
</evidence>
<protein>
    <recommendedName>
        <fullName evidence="6">GTPase HflX</fullName>
    </recommendedName>
    <alternativeName>
        <fullName evidence="6">GTP-binding protein HflX</fullName>
    </alternativeName>
</protein>
<comment type="caution">
    <text evidence="10">The sequence shown here is derived from an EMBL/GenBank/DDBJ whole genome shotgun (WGS) entry which is preliminary data.</text>
</comment>
<evidence type="ECO:0000313" key="11">
    <source>
        <dbReference type="Proteomes" id="UP001197378"/>
    </source>
</evidence>
<dbReference type="InterPro" id="IPR025121">
    <property type="entry name" value="GTPase_HflX_N"/>
</dbReference>
<evidence type="ECO:0000256" key="4">
    <source>
        <dbReference type="ARBA" id="ARBA00022842"/>
    </source>
</evidence>
<dbReference type="NCBIfam" id="TIGR03156">
    <property type="entry name" value="GTP_HflX"/>
    <property type="match status" value="1"/>
</dbReference>
<feature type="binding site" evidence="7">
    <location>
        <begin position="314"/>
        <end position="317"/>
    </location>
    <ligand>
        <name>GTP</name>
        <dbReference type="ChEBI" id="CHEBI:37565"/>
    </ligand>
</feature>
<dbReference type="Pfam" id="PF16360">
    <property type="entry name" value="GTP-bdg_M"/>
    <property type="match status" value="1"/>
</dbReference>
<accession>A0AAE2YQT7</accession>
<evidence type="ECO:0000256" key="7">
    <source>
        <dbReference type="PIRSR" id="PIRSR006809-1"/>
    </source>
</evidence>
<proteinExistence type="inferred from homology"/>
<dbReference type="Pfam" id="PF01926">
    <property type="entry name" value="MMR_HSR1"/>
    <property type="match status" value="1"/>
</dbReference>
<evidence type="ECO:0000256" key="1">
    <source>
        <dbReference type="ARBA" id="ARBA00022490"/>
    </source>
</evidence>
<feature type="domain" description="Hflx-type G" evidence="9">
    <location>
        <begin position="196"/>
        <end position="361"/>
    </location>
</feature>
<dbReference type="CDD" id="cd01878">
    <property type="entry name" value="HflX"/>
    <property type="match status" value="1"/>
</dbReference>
<name>A0AAE2YQT7_9PROT</name>
<comment type="subunit">
    <text evidence="6">Monomer. Associates with the 50S ribosomal subunit.</text>
</comment>
<evidence type="ECO:0000313" key="10">
    <source>
        <dbReference type="EMBL" id="MBU2788545.1"/>
    </source>
</evidence>
<dbReference type="InterPro" id="IPR032305">
    <property type="entry name" value="GTP-bd_M"/>
</dbReference>
<dbReference type="InterPro" id="IPR016496">
    <property type="entry name" value="GTPase_HflX"/>
</dbReference>
<keyword evidence="11" id="KW-1185">Reference proteome</keyword>
<dbReference type="Pfam" id="PF13167">
    <property type="entry name" value="GTP-bdg_N"/>
    <property type="match status" value="1"/>
</dbReference>
<dbReference type="PIRSF" id="PIRSF006809">
    <property type="entry name" value="GTP-binding_hflX_prd"/>
    <property type="match status" value="1"/>
</dbReference>
<dbReference type="SUPFAM" id="SSF52540">
    <property type="entry name" value="P-loop containing nucleoside triphosphate hydrolases"/>
    <property type="match status" value="1"/>
</dbReference>
<feature type="binding site" evidence="7">
    <location>
        <begin position="227"/>
        <end position="231"/>
    </location>
    <ligand>
        <name>GTP</name>
        <dbReference type="ChEBI" id="CHEBI:37565"/>
    </ligand>
</feature>
<dbReference type="PANTHER" id="PTHR10229">
    <property type="entry name" value="GTP-BINDING PROTEIN HFLX"/>
    <property type="match status" value="1"/>
</dbReference>
<comment type="cofactor">
    <cofactor evidence="8">
        <name>Mg(2+)</name>
        <dbReference type="ChEBI" id="CHEBI:18420"/>
    </cofactor>
</comment>
<dbReference type="EMBL" id="JAAXYO010000152">
    <property type="protein sequence ID" value="MBU2788545.1"/>
    <property type="molecule type" value="Genomic_DNA"/>
</dbReference>
<dbReference type="GO" id="GO:0043022">
    <property type="term" value="F:ribosome binding"/>
    <property type="evidence" value="ECO:0007669"/>
    <property type="project" value="TreeGrafter"/>
</dbReference>
<dbReference type="GO" id="GO:0003924">
    <property type="term" value="F:GTPase activity"/>
    <property type="evidence" value="ECO:0007669"/>
    <property type="project" value="UniProtKB-UniRule"/>
</dbReference>
<evidence type="ECO:0000259" key="9">
    <source>
        <dbReference type="PROSITE" id="PS51705"/>
    </source>
</evidence>
<comment type="function">
    <text evidence="6">GTPase that associates with the 50S ribosomal subunit and may have a role during protein synthesis or ribosome biogenesis.</text>
</comment>
<dbReference type="HAMAP" id="MF_00900">
    <property type="entry name" value="GTPase_HflX"/>
    <property type="match status" value="1"/>
</dbReference>
<dbReference type="InterPro" id="IPR042108">
    <property type="entry name" value="GTPase_HflX_N_sf"/>
</dbReference>
<feature type="binding site" evidence="7">
    <location>
        <begin position="202"/>
        <end position="209"/>
    </location>
    <ligand>
        <name>GTP</name>
        <dbReference type="ChEBI" id="CHEBI:37565"/>
    </ligand>
</feature>
<dbReference type="GO" id="GO:0005737">
    <property type="term" value="C:cytoplasm"/>
    <property type="evidence" value="ECO:0007669"/>
    <property type="project" value="UniProtKB-SubCell"/>
</dbReference>
<dbReference type="NCBIfam" id="NF008280">
    <property type="entry name" value="PRK11058.1"/>
    <property type="match status" value="1"/>
</dbReference>
<dbReference type="GO" id="GO:0046872">
    <property type="term" value="F:metal ion binding"/>
    <property type="evidence" value="ECO:0007669"/>
    <property type="project" value="UniProtKB-KW"/>
</dbReference>
<keyword evidence="4 8" id="KW-0460">Magnesium</keyword>
<dbReference type="FunFam" id="3.40.50.11060:FF:000001">
    <property type="entry name" value="GTPase HflX"/>
    <property type="match status" value="1"/>
</dbReference>
<dbReference type="Gene3D" id="3.40.50.11060">
    <property type="entry name" value="GTPase HflX, N-terminal domain"/>
    <property type="match status" value="1"/>
</dbReference>
<reference evidence="10" key="1">
    <citation type="journal article" date="2021" name="ISME J.">
        <title>Genomic evolution of the class Acidithiobacillia: deep-branching Proteobacteria living in extreme acidic conditions.</title>
        <authorList>
            <person name="Moya-Beltran A."/>
            <person name="Beard S."/>
            <person name="Rojas-Villalobos C."/>
            <person name="Issotta F."/>
            <person name="Gallardo Y."/>
            <person name="Ulloa R."/>
            <person name="Giaveno A."/>
            <person name="Degli Esposti M."/>
            <person name="Johnson D.B."/>
            <person name="Quatrini R."/>
        </authorList>
    </citation>
    <scope>NUCLEOTIDE SEQUENCE</scope>
    <source>
        <strain evidence="10">VAN18-1</strain>
    </source>
</reference>
<dbReference type="Gene3D" id="6.10.250.2860">
    <property type="match status" value="1"/>
</dbReference>
<comment type="subcellular location">
    <subcellularLocation>
        <location evidence="6">Cytoplasm</location>
    </subcellularLocation>
    <text evidence="6">May associate with membranes.</text>
</comment>
<keyword evidence="3 6" id="KW-0547">Nucleotide-binding</keyword>
<feature type="binding site" evidence="7">
    <location>
        <begin position="248"/>
        <end position="251"/>
    </location>
    <ligand>
        <name>GTP</name>
        <dbReference type="ChEBI" id="CHEBI:37565"/>
    </ligand>
</feature>
<keyword evidence="5 6" id="KW-0342">GTP-binding</keyword>
<keyword evidence="2 8" id="KW-0479">Metal-binding</keyword>
<feature type="binding site" evidence="8">
    <location>
        <position position="229"/>
    </location>
    <ligand>
        <name>Mg(2+)</name>
        <dbReference type="ChEBI" id="CHEBI:18420"/>
    </ligand>
</feature>
<evidence type="ECO:0000256" key="5">
    <source>
        <dbReference type="ARBA" id="ARBA00023134"/>
    </source>
</evidence>
<dbReference type="PROSITE" id="PS51705">
    <property type="entry name" value="G_HFLX"/>
    <property type="match status" value="1"/>
</dbReference>
<dbReference type="AlphaFoldDB" id="A0AAE2YQT7"/>
<dbReference type="InterPro" id="IPR027417">
    <property type="entry name" value="P-loop_NTPase"/>
</dbReference>
<sequence length="430" mass="47474">MQRSHRDRCLLIHIHTPGSTADDGGEEFQQLAADTGAEILGLWTVSRARLDPATCVGSGKVQEIADFVRANAVDLILFDRPLSPIQERNLERSCAARVIDRVGLILDIFARRARTHEGQLQVELAQLDHLRTRLVRGWTHLERQRGGIGLRGPGETQLETDRRLIGVRIRILRERLARVAAQRATQRRARLRAPAPTVALVGYTNAGKSSLFNVLTANDQYAADQLFATLDPAIRRLSGNGPTTLIADTVGFLRDLPTELIAAFRATLEEVGQAQLLLHVIDAAAPDRDAQILAVENVLAEIGAAGVPRLRVFNKIDLLGEEVRERVDETGQVSDLWLSAHSGAGVARLAEIITQRLHGARLRLRCTLRPEAGALRARLFREAAVLEERFDSEGSNHLLIEIDQQTWTGLQAEIGAESCQREDLPSTMRP</sequence>
<dbReference type="GO" id="GO:0005525">
    <property type="term" value="F:GTP binding"/>
    <property type="evidence" value="ECO:0007669"/>
    <property type="project" value="UniProtKB-UniRule"/>
</dbReference>
<dbReference type="PRINTS" id="PR00326">
    <property type="entry name" value="GTP1OBG"/>
</dbReference>
<evidence type="ECO:0000256" key="6">
    <source>
        <dbReference type="HAMAP-Rule" id="MF_00900"/>
    </source>
</evidence>
<evidence type="ECO:0000256" key="8">
    <source>
        <dbReference type="PIRSR" id="PIRSR006809-2"/>
    </source>
</evidence>